<evidence type="ECO:0000259" key="2">
    <source>
        <dbReference type="Pfam" id="PF09791"/>
    </source>
</evidence>
<accession>A0A328PAV0</accession>
<evidence type="ECO:0000256" key="1">
    <source>
        <dbReference type="SAM" id="MobiDB-lite"/>
    </source>
</evidence>
<dbReference type="Pfam" id="PF09791">
    <property type="entry name" value="Oxidored-like"/>
    <property type="match status" value="1"/>
</dbReference>
<comment type="caution">
    <text evidence="3">The sequence shown here is derived from an EMBL/GenBank/DDBJ whole genome shotgun (WGS) entry which is preliminary data.</text>
</comment>
<dbReference type="AlphaFoldDB" id="A0A328PAV0"/>
<reference evidence="3 4" key="1">
    <citation type="journal article" date="2018" name="Genet. Mol. Biol.">
        <title>The genome sequence of Dyella jiangningensis FCAV SCS01 from a lignocellulose-decomposing microbial consortium metagenome reveals potential for biotechnological applications.</title>
        <authorList>
            <person name="Desiderato J.G."/>
            <person name="Alvarenga D.O."/>
            <person name="Constancio M.T.L."/>
            <person name="Alves L.M.C."/>
            <person name="Varani A.M."/>
        </authorList>
    </citation>
    <scope>NUCLEOTIDE SEQUENCE [LARGE SCALE GENOMIC DNA]</scope>
    <source>
        <strain evidence="3 4">FCAV SCS01</strain>
    </source>
</reference>
<dbReference type="InterPro" id="IPR019180">
    <property type="entry name" value="Oxidoreductase-like_N"/>
</dbReference>
<feature type="domain" description="Oxidoreductase-like" evidence="2">
    <location>
        <begin position="22"/>
        <end position="61"/>
    </location>
</feature>
<dbReference type="RefSeq" id="WP_111981595.1">
    <property type="nucleotide sequence ID" value="NZ_NFZS01000001.1"/>
</dbReference>
<proteinExistence type="predicted"/>
<evidence type="ECO:0000313" key="3">
    <source>
        <dbReference type="EMBL" id="RAO77555.1"/>
    </source>
</evidence>
<keyword evidence="4" id="KW-1185">Reference proteome</keyword>
<organism evidence="3 4">
    <name type="scientific">Dyella jiangningensis</name>
    <dbReference type="NCBI Taxonomy" id="1379159"/>
    <lineage>
        <taxon>Bacteria</taxon>
        <taxon>Pseudomonadati</taxon>
        <taxon>Pseudomonadota</taxon>
        <taxon>Gammaproteobacteria</taxon>
        <taxon>Lysobacterales</taxon>
        <taxon>Rhodanobacteraceae</taxon>
        <taxon>Dyella</taxon>
    </lineage>
</organism>
<protein>
    <recommendedName>
        <fullName evidence="2">Oxidoreductase-like domain-containing protein</fullName>
    </recommendedName>
</protein>
<name>A0A328PAV0_9GAMM</name>
<dbReference type="OrthoDB" id="5797329at2"/>
<sequence>MTDPQRPTTAEGAPAPSNDPPPTRPQRPDDEDCCGQGCVPCIFDLYDEAMGRYRDALAAWKERHPDESPE</sequence>
<gene>
    <name evidence="3" type="ORF">CA260_06695</name>
</gene>
<feature type="region of interest" description="Disordered" evidence="1">
    <location>
        <begin position="1"/>
        <end position="32"/>
    </location>
</feature>
<evidence type="ECO:0000313" key="4">
    <source>
        <dbReference type="Proteomes" id="UP000248926"/>
    </source>
</evidence>
<dbReference type="EMBL" id="NFZS01000001">
    <property type="protein sequence ID" value="RAO77555.1"/>
    <property type="molecule type" value="Genomic_DNA"/>
</dbReference>
<dbReference type="Proteomes" id="UP000248926">
    <property type="component" value="Unassembled WGS sequence"/>
</dbReference>